<sequence length="87" mass="9270">MSSNCSCTIATNPSMDLRISVAPQARYTGEAEGKLSITYQGGDHIAKQSRFETKPKVDLDNTDLDLKAFHCACTRKTSDSNGAEGGG</sequence>
<evidence type="ECO:0000313" key="1">
    <source>
        <dbReference type="EMBL" id="NUU60038.1"/>
    </source>
</evidence>
<proteinExistence type="predicted"/>
<name>A0A850EGU3_9BACL</name>
<evidence type="ECO:0000313" key="2">
    <source>
        <dbReference type="Proteomes" id="UP000564806"/>
    </source>
</evidence>
<protein>
    <submittedName>
        <fullName evidence="1">Uncharacterized protein</fullName>
    </submittedName>
</protein>
<dbReference type="AlphaFoldDB" id="A0A850EGU3"/>
<keyword evidence="2" id="KW-1185">Reference proteome</keyword>
<accession>A0A850EGU3</accession>
<dbReference type="Proteomes" id="UP000564806">
    <property type="component" value="Unassembled WGS sequence"/>
</dbReference>
<reference evidence="1" key="1">
    <citation type="submission" date="2020-06" db="EMBL/GenBank/DDBJ databases">
        <title>Paenibacillus sp. nov., isolated from soil.</title>
        <authorList>
            <person name="Seo Y.L."/>
        </authorList>
    </citation>
    <scope>NUCLEOTIDE SEQUENCE [LARGE SCALE GENOMIC DNA]</scope>
    <source>
        <strain evidence="1">JW14</strain>
    </source>
</reference>
<gene>
    <name evidence="1" type="ORF">HPT30_06725</name>
</gene>
<comment type="caution">
    <text evidence="1">The sequence shown here is derived from an EMBL/GenBank/DDBJ whole genome shotgun (WGS) entry which is preliminary data.</text>
</comment>
<dbReference type="RefSeq" id="WP_175370609.1">
    <property type="nucleotide sequence ID" value="NZ_JABWCS010000196.1"/>
</dbReference>
<organism evidence="1 2">
    <name type="scientific">Paenibacillus agri</name>
    <dbReference type="NCBI Taxonomy" id="2744309"/>
    <lineage>
        <taxon>Bacteria</taxon>
        <taxon>Bacillati</taxon>
        <taxon>Bacillota</taxon>
        <taxon>Bacilli</taxon>
        <taxon>Bacillales</taxon>
        <taxon>Paenibacillaceae</taxon>
        <taxon>Paenibacillus</taxon>
    </lineage>
</organism>
<dbReference type="EMBL" id="JABWCS010000196">
    <property type="protein sequence ID" value="NUU60038.1"/>
    <property type="molecule type" value="Genomic_DNA"/>
</dbReference>